<accession>A0AAD7EAZ0</accession>
<sequence>MSDATREWIGLLRGLCIQHDIYAPAFPDMNLEELEHAATASRRFSSHLRSEFFQGGLVGPSSVRYLDPPPTGEEFEHIRLLPDGRFLLTSHKTTIKLLWDLGNHVSSLTHHAIASFEIPGAATIKSLRTRASHSSSEALVIISITDSEQFSRAYSQRLPTGVYPTVHPACACPRSPAIRRRRPRYSWYHQQACRYRKGIYYRAVGLYRRRLGQLATRPNRI</sequence>
<name>A0AAD7EAZ0_9AGAR</name>
<keyword evidence="2" id="KW-1185">Reference proteome</keyword>
<protein>
    <submittedName>
        <fullName evidence="1">Uncharacterized protein</fullName>
    </submittedName>
</protein>
<proteinExistence type="predicted"/>
<gene>
    <name evidence="1" type="ORF">DFH08DRAFT_488320</name>
</gene>
<dbReference type="EMBL" id="JARIHO010000084">
    <property type="protein sequence ID" value="KAJ7308685.1"/>
    <property type="molecule type" value="Genomic_DNA"/>
</dbReference>
<organism evidence="1 2">
    <name type="scientific">Mycena albidolilacea</name>
    <dbReference type="NCBI Taxonomy" id="1033008"/>
    <lineage>
        <taxon>Eukaryota</taxon>
        <taxon>Fungi</taxon>
        <taxon>Dikarya</taxon>
        <taxon>Basidiomycota</taxon>
        <taxon>Agaricomycotina</taxon>
        <taxon>Agaricomycetes</taxon>
        <taxon>Agaricomycetidae</taxon>
        <taxon>Agaricales</taxon>
        <taxon>Marasmiineae</taxon>
        <taxon>Mycenaceae</taxon>
        <taxon>Mycena</taxon>
    </lineage>
</organism>
<evidence type="ECO:0000313" key="1">
    <source>
        <dbReference type="EMBL" id="KAJ7308685.1"/>
    </source>
</evidence>
<reference evidence="1" key="1">
    <citation type="submission" date="2023-03" db="EMBL/GenBank/DDBJ databases">
        <title>Massive genome expansion in bonnet fungi (Mycena s.s.) driven by repeated elements and novel gene families across ecological guilds.</title>
        <authorList>
            <consortium name="Lawrence Berkeley National Laboratory"/>
            <person name="Harder C.B."/>
            <person name="Miyauchi S."/>
            <person name="Viragh M."/>
            <person name="Kuo A."/>
            <person name="Thoen E."/>
            <person name="Andreopoulos B."/>
            <person name="Lu D."/>
            <person name="Skrede I."/>
            <person name="Drula E."/>
            <person name="Henrissat B."/>
            <person name="Morin E."/>
            <person name="Kohler A."/>
            <person name="Barry K."/>
            <person name="LaButti K."/>
            <person name="Morin E."/>
            <person name="Salamov A."/>
            <person name="Lipzen A."/>
            <person name="Mereny Z."/>
            <person name="Hegedus B."/>
            <person name="Baldrian P."/>
            <person name="Stursova M."/>
            <person name="Weitz H."/>
            <person name="Taylor A."/>
            <person name="Grigoriev I.V."/>
            <person name="Nagy L.G."/>
            <person name="Martin F."/>
            <person name="Kauserud H."/>
        </authorList>
    </citation>
    <scope>NUCLEOTIDE SEQUENCE</scope>
    <source>
        <strain evidence="1">CBHHK002</strain>
    </source>
</reference>
<dbReference type="AlphaFoldDB" id="A0AAD7EAZ0"/>
<dbReference type="Proteomes" id="UP001218218">
    <property type="component" value="Unassembled WGS sequence"/>
</dbReference>
<evidence type="ECO:0000313" key="2">
    <source>
        <dbReference type="Proteomes" id="UP001218218"/>
    </source>
</evidence>
<comment type="caution">
    <text evidence="1">The sequence shown here is derived from an EMBL/GenBank/DDBJ whole genome shotgun (WGS) entry which is preliminary data.</text>
</comment>